<protein>
    <recommendedName>
        <fullName evidence="4">Dienelactone hydrolase</fullName>
    </recommendedName>
</protein>
<dbReference type="Proteomes" id="UP000199249">
    <property type="component" value="Unassembled WGS sequence"/>
</dbReference>
<sequence>MVKGPGLPVPPPSATFARPSHHSVSLQRLPFLRLTGLAPLLALLLSACSGNSGSGEVPVAAPPTGHYEGAISYQGSELRTALDLRETKPGQLTATLSFPQLPGLEFEAATTSYQAPQLRLEEAPGQPGGIVVQAVREGDFLRGVLSWDSVRADFVWVRRGEVPAPGFRDTVLTVTVPGQPAQRLRLLLPDDTLPRHPALVLLASAADGPAAARRATHLARRGIVALLLPPATPADSGAAWPVAALAALRQQAAVDSGRVGYWGRGAAARRVAVAAGQMPQPGFAVLEAAAAATRPEAAAYQVFNQKRIAVLAYYAGLDTTVQAAASAKRLRPMLGYRRGTQVQVLAGVTADFRRPGRTGSDGQWQWPQPAPEYWNGLVEWLKAR</sequence>
<keyword evidence="3" id="KW-1185">Reference proteome</keyword>
<dbReference type="InterPro" id="IPR029058">
    <property type="entry name" value="AB_hydrolase_fold"/>
</dbReference>
<evidence type="ECO:0008006" key="4">
    <source>
        <dbReference type="Google" id="ProtNLM"/>
    </source>
</evidence>
<feature type="region of interest" description="Disordered" evidence="1">
    <location>
        <begin position="1"/>
        <end position="20"/>
    </location>
</feature>
<evidence type="ECO:0000256" key="1">
    <source>
        <dbReference type="SAM" id="MobiDB-lite"/>
    </source>
</evidence>
<dbReference type="EMBL" id="FNOV01000003">
    <property type="protein sequence ID" value="SDX81089.1"/>
    <property type="molecule type" value="Genomic_DNA"/>
</dbReference>
<accession>A0A1H3ET43</accession>
<dbReference type="SUPFAM" id="SSF53474">
    <property type="entry name" value="alpha/beta-Hydrolases"/>
    <property type="match status" value="1"/>
</dbReference>
<name>A0A1H3ET43_9BACT</name>
<proteinExistence type="predicted"/>
<dbReference type="Gene3D" id="3.40.50.1820">
    <property type="entry name" value="alpha/beta hydrolase"/>
    <property type="match status" value="1"/>
</dbReference>
<reference evidence="3" key="1">
    <citation type="submission" date="2016-10" db="EMBL/GenBank/DDBJ databases">
        <authorList>
            <person name="Varghese N."/>
            <person name="Submissions S."/>
        </authorList>
    </citation>
    <scope>NUCLEOTIDE SEQUENCE [LARGE SCALE GENOMIC DNA]</scope>
    <source>
        <strain evidence="3">CGMCC 1.8975</strain>
    </source>
</reference>
<dbReference type="AlphaFoldDB" id="A0A1H3ET43"/>
<organism evidence="2 3">
    <name type="scientific">Hymenobacter psychrophilus</name>
    <dbReference type="NCBI Taxonomy" id="651662"/>
    <lineage>
        <taxon>Bacteria</taxon>
        <taxon>Pseudomonadati</taxon>
        <taxon>Bacteroidota</taxon>
        <taxon>Cytophagia</taxon>
        <taxon>Cytophagales</taxon>
        <taxon>Hymenobacteraceae</taxon>
        <taxon>Hymenobacter</taxon>
    </lineage>
</organism>
<evidence type="ECO:0000313" key="2">
    <source>
        <dbReference type="EMBL" id="SDX81089.1"/>
    </source>
</evidence>
<evidence type="ECO:0000313" key="3">
    <source>
        <dbReference type="Proteomes" id="UP000199249"/>
    </source>
</evidence>
<gene>
    <name evidence="2" type="ORF">SAMN04488069_103264</name>
</gene>
<dbReference type="STRING" id="651662.SAMN04488069_103264"/>